<dbReference type="AlphaFoldDB" id="A0A841HSJ8"/>
<dbReference type="GO" id="GO:0016791">
    <property type="term" value="F:phosphatase activity"/>
    <property type="evidence" value="ECO:0007669"/>
    <property type="project" value="TreeGrafter"/>
</dbReference>
<proteinExistence type="predicted"/>
<dbReference type="Proteomes" id="UP000588068">
    <property type="component" value="Unassembled WGS sequence"/>
</dbReference>
<dbReference type="InterPro" id="IPR036412">
    <property type="entry name" value="HAD-like_sf"/>
</dbReference>
<dbReference type="EMBL" id="JACHHZ010000007">
    <property type="protein sequence ID" value="MBB6096361.1"/>
    <property type="molecule type" value="Genomic_DNA"/>
</dbReference>
<reference evidence="1 2" key="1">
    <citation type="submission" date="2020-08" db="EMBL/GenBank/DDBJ databases">
        <title>Genomic Encyclopedia of Type Strains, Phase IV (KMG-IV): sequencing the most valuable type-strain genomes for metagenomic binning, comparative biology and taxonomic classification.</title>
        <authorList>
            <person name="Goeker M."/>
        </authorList>
    </citation>
    <scope>NUCLEOTIDE SEQUENCE [LARGE SCALE GENOMIC DNA]</scope>
    <source>
        <strain evidence="1 2">DSM 26723</strain>
    </source>
</reference>
<dbReference type="PANTHER" id="PTHR10000">
    <property type="entry name" value="PHOSPHOSERINE PHOSPHATASE"/>
    <property type="match status" value="1"/>
</dbReference>
<gene>
    <name evidence="1" type="ORF">HNQ60_005283</name>
</gene>
<evidence type="ECO:0008006" key="3">
    <source>
        <dbReference type="Google" id="ProtNLM"/>
    </source>
</evidence>
<dbReference type="GO" id="GO:0000287">
    <property type="term" value="F:magnesium ion binding"/>
    <property type="evidence" value="ECO:0007669"/>
    <property type="project" value="TreeGrafter"/>
</dbReference>
<dbReference type="InterPro" id="IPR023214">
    <property type="entry name" value="HAD_sf"/>
</dbReference>
<name>A0A841HSJ8_9GAMM</name>
<comment type="caution">
    <text evidence="1">The sequence shown here is derived from an EMBL/GenBank/DDBJ whole genome shotgun (WGS) entry which is preliminary data.</text>
</comment>
<evidence type="ECO:0000313" key="1">
    <source>
        <dbReference type="EMBL" id="MBB6096361.1"/>
    </source>
</evidence>
<dbReference type="SUPFAM" id="SSF56784">
    <property type="entry name" value="HAD-like"/>
    <property type="match status" value="1"/>
</dbReference>
<evidence type="ECO:0000313" key="2">
    <source>
        <dbReference type="Proteomes" id="UP000588068"/>
    </source>
</evidence>
<dbReference type="Gene3D" id="3.30.1240.10">
    <property type="match status" value="1"/>
</dbReference>
<sequence>MLQMLVCDLDGTLLMSGEPFDPRDVHAMHELGEKGAVRAIATGRALATAKKVITAEFPIDYLIFSSGAGILDWRSQELLVSHTLQPDDAERAVQTFLAHELDFMIHAPIPGQHIFHFHRTGNANPDFERRLARYAADGRVFEQGAWRNPASQLLAVCPGGDPAEPFETLRRELPDLSVIRATSPLDGRSMWIEAFSAGVSKSQAAAWIARTCDISSENAWAIGNDYNDWDLLRWAGSAAVVTNAPEAMRAEFTTVSSLNEWLGSH</sequence>
<accession>A0A841HSJ8</accession>
<dbReference type="PANTHER" id="PTHR10000:SF8">
    <property type="entry name" value="HAD SUPERFAMILY HYDROLASE-LIKE, TYPE 3"/>
    <property type="match status" value="1"/>
</dbReference>
<keyword evidence="2" id="KW-1185">Reference proteome</keyword>
<dbReference type="Pfam" id="PF08282">
    <property type="entry name" value="Hydrolase_3"/>
    <property type="match status" value="1"/>
</dbReference>
<protein>
    <recommendedName>
        <fullName evidence="3">HAD family phosphatase</fullName>
    </recommendedName>
</protein>
<organism evidence="1 2">
    <name type="scientific">Povalibacter uvarum</name>
    <dbReference type="NCBI Taxonomy" id="732238"/>
    <lineage>
        <taxon>Bacteria</taxon>
        <taxon>Pseudomonadati</taxon>
        <taxon>Pseudomonadota</taxon>
        <taxon>Gammaproteobacteria</taxon>
        <taxon>Steroidobacterales</taxon>
        <taxon>Steroidobacteraceae</taxon>
        <taxon>Povalibacter</taxon>
    </lineage>
</organism>
<dbReference type="GO" id="GO:0005829">
    <property type="term" value="C:cytosol"/>
    <property type="evidence" value="ECO:0007669"/>
    <property type="project" value="TreeGrafter"/>
</dbReference>
<dbReference type="Gene3D" id="3.40.50.1000">
    <property type="entry name" value="HAD superfamily/HAD-like"/>
    <property type="match status" value="1"/>
</dbReference>